<dbReference type="SMART" id="SM00490">
    <property type="entry name" value="HELICc"/>
    <property type="match status" value="1"/>
</dbReference>
<dbReference type="Gene3D" id="3.30.40.10">
    <property type="entry name" value="Zinc/RING finger domain, C3HC4 (zinc finger)"/>
    <property type="match status" value="1"/>
</dbReference>
<feature type="domain" description="Helicase C-terminal" evidence="14">
    <location>
        <begin position="440"/>
        <end position="607"/>
    </location>
</feature>
<keyword evidence="6" id="KW-0347">Helicase</keyword>
<dbReference type="InterPro" id="IPR018957">
    <property type="entry name" value="Znf_C3HC4_RING-type"/>
</dbReference>
<dbReference type="SMART" id="SM00184">
    <property type="entry name" value="RING"/>
    <property type="match status" value="1"/>
</dbReference>
<dbReference type="InterPro" id="IPR017451">
    <property type="entry name" value="F-box-assoc_interact_dom"/>
</dbReference>
<evidence type="ECO:0000259" key="14">
    <source>
        <dbReference type="PROSITE" id="PS51194"/>
    </source>
</evidence>
<dbReference type="InterPro" id="IPR000330">
    <property type="entry name" value="SNF2_N"/>
</dbReference>
<keyword evidence="3" id="KW-0547">Nucleotide-binding</keyword>
<comment type="caution">
    <text evidence="15">The sequence shown here is derived from an EMBL/GenBank/DDBJ whole genome shotgun (WGS) entry which is preliminary data.</text>
</comment>
<name>A0A178VN41_ARATH</name>
<dbReference type="SUPFAM" id="SSF57850">
    <property type="entry name" value="RING/U-box"/>
    <property type="match status" value="1"/>
</dbReference>
<evidence type="ECO:0000259" key="11">
    <source>
        <dbReference type="PROSITE" id="PS50089"/>
    </source>
</evidence>
<feature type="domain" description="RING-type" evidence="11">
    <location>
        <begin position="397"/>
        <end position="436"/>
    </location>
</feature>
<dbReference type="SMART" id="SM00256">
    <property type="entry name" value="FBOX"/>
    <property type="match status" value="1"/>
</dbReference>
<organism evidence="15 16">
    <name type="scientific">Arabidopsis thaliana</name>
    <name type="common">Mouse-ear cress</name>
    <dbReference type="NCBI Taxonomy" id="3702"/>
    <lineage>
        <taxon>Eukaryota</taxon>
        <taxon>Viridiplantae</taxon>
        <taxon>Streptophyta</taxon>
        <taxon>Embryophyta</taxon>
        <taxon>Tracheophyta</taxon>
        <taxon>Spermatophyta</taxon>
        <taxon>Magnoliopsida</taxon>
        <taxon>eudicotyledons</taxon>
        <taxon>Gunneridae</taxon>
        <taxon>Pentapetalae</taxon>
        <taxon>rosids</taxon>
        <taxon>malvids</taxon>
        <taxon>Brassicales</taxon>
        <taxon>Brassicaceae</taxon>
        <taxon>Camelineae</taxon>
        <taxon>Arabidopsis</taxon>
    </lineage>
</organism>
<dbReference type="InterPro" id="IPR036047">
    <property type="entry name" value="F-box-like_dom_sf"/>
</dbReference>
<dbReference type="AlphaFoldDB" id="A0A178VN41"/>
<dbReference type="InterPro" id="IPR049730">
    <property type="entry name" value="SNF2/RAD54-like_C"/>
</dbReference>
<keyword evidence="7" id="KW-0862">Zinc</keyword>
<dbReference type="InterPro" id="IPR001810">
    <property type="entry name" value="F-box_dom"/>
</dbReference>
<proteinExistence type="inferred from homology"/>
<dbReference type="CDD" id="cd18793">
    <property type="entry name" value="SF2_C_SNF"/>
    <property type="match status" value="1"/>
</dbReference>
<dbReference type="InterPro" id="IPR038718">
    <property type="entry name" value="SNF2-like_sf"/>
</dbReference>
<feature type="compositionally biased region" description="Acidic residues" evidence="10">
    <location>
        <begin position="1"/>
        <end position="16"/>
    </location>
</feature>
<dbReference type="InterPro" id="IPR017907">
    <property type="entry name" value="Znf_RING_CS"/>
</dbReference>
<keyword evidence="8" id="KW-0067">ATP-binding</keyword>
<sequence>MDDTMDMSSGSDEEVQEEKTTVNERVIYQAALQDLKQPKTEKDLPPGVLTVPLMRHQKIALNWMRKKEKRSRHCLGGILADDQGLGKTISTISLILLQKLKSQSKQRKRKGQNSGGTLIVCPASVVKQWAREVKEKVSDEHKLSVLVHHGSHRTKDPTEIAIYDVVMTTYAIVTNEVPQNPMLNRYDSMRGRESLDGSSLIQPHVGALGRVRWLRVVLDEAHTIKNHRTLIAKACFSLRAKRRWCLTGTPIKNKVDDLYSYFRFLRYHPYAMCNSFHQRIKAPIDKKPLHGYKKLQAILRGIMLRRTKVVEWSFYRKLELNSRWKFEEYAADGTLHEHMAYLLVMLLRLRQACNHPQLVNGYRHSDTTRKMSDGVRVAPRENLIMFLDLLKLSSTTCSVCSDPPKDPVVTLCGHVFCYECVSVNINGDNNTCPALNCHSQLKHDVVFTESAVRSCINDYDDPEDKNALVASRRVYFIENPSCDRDSSVACRARQSRHSTNKDNSISGLVQVMLMSLKAGNLGLNMVAASHVILLDLWWNPTTEDQAIDRAHRIGQTRAVTVTRIAIKNTVEERILTLQERKRNIVASALGEKHGKSSAIQLTLEDLEYLFFGFVFCGRKKITMPTKLPLELEDEILLRVPPLSLTRFRTVCKRWNTLFNDQRFINNHLACVRPQFILRTEKDSKIYSIGINIDDSLEVRELNLETQGPNKKLKVYRNLFYCDGFLLCPALLDEVAVWNPWLRKQTKWIEPKRSRFNLYGLGYDNRRPEKCYKILGFGYGYSSEINGSYNRINPRVSVFEFETNAWKDLKFGLFDWHLRSPRTVLSLNGTLYWIAVRCESGGDGFIQSFDFSREMFEPFCLLPCKNDFGDTQILEVFRGDRLSVLEQCPTTNKIKIWVTKNKISGDRKELVSWRLLMTVSIPNFPRLQDLYSNSQPSYFMDNNDDKRLIVCTCDESGKPCIYIVKGDRFKKIQMGFEVEPWPFHLVYVPSLVHIPLA</sequence>
<feature type="region of interest" description="Disordered" evidence="10">
    <location>
        <begin position="1"/>
        <end position="21"/>
    </location>
</feature>
<evidence type="ECO:0000256" key="5">
    <source>
        <dbReference type="ARBA" id="ARBA00022801"/>
    </source>
</evidence>
<dbReference type="Gene3D" id="1.20.1280.50">
    <property type="match status" value="1"/>
</dbReference>
<dbReference type="CDD" id="cd18008">
    <property type="entry name" value="DEXDc_SHPRH-like"/>
    <property type="match status" value="1"/>
</dbReference>
<keyword evidence="5" id="KW-0378">Hydrolase</keyword>
<reference evidence="16" key="1">
    <citation type="journal article" date="2016" name="Proc. Natl. Acad. Sci. U.S.A.">
        <title>Chromosome-level assembly of Arabidopsis thaliana Ler reveals the extent of translocation and inversion polymorphisms.</title>
        <authorList>
            <person name="Zapata L."/>
            <person name="Ding J."/>
            <person name="Willing E.M."/>
            <person name="Hartwig B."/>
            <person name="Bezdan D."/>
            <person name="Jiao W.B."/>
            <person name="Patel V."/>
            <person name="Velikkakam James G."/>
            <person name="Koornneef M."/>
            <person name="Ossowski S."/>
            <person name="Schneeberger K."/>
        </authorList>
    </citation>
    <scope>NUCLEOTIDE SEQUENCE [LARGE SCALE GENOMIC DNA]</scope>
    <source>
        <strain evidence="16">cv. Landsberg erecta</strain>
    </source>
</reference>
<evidence type="ECO:0000259" key="13">
    <source>
        <dbReference type="PROSITE" id="PS51192"/>
    </source>
</evidence>
<feature type="domain" description="Helicase ATP-binding" evidence="13">
    <location>
        <begin position="68"/>
        <end position="268"/>
    </location>
</feature>
<evidence type="ECO:0000256" key="9">
    <source>
        <dbReference type="PROSITE-ProRule" id="PRU00175"/>
    </source>
</evidence>
<dbReference type="SUPFAM" id="SSF52540">
    <property type="entry name" value="P-loop containing nucleoside triphosphate hydrolases"/>
    <property type="match status" value="2"/>
</dbReference>
<dbReference type="Gene3D" id="3.40.50.300">
    <property type="entry name" value="P-loop containing nucleotide triphosphate hydrolases"/>
    <property type="match status" value="1"/>
</dbReference>
<dbReference type="PROSITE" id="PS50181">
    <property type="entry name" value="FBOX"/>
    <property type="match status" value="1"/>
</dbReference>
<dbReference type="GO" id="GO:0004386">
    <property type="term" value="F:helicase activity"/>
    <property type="evidence" value="ECO:0007669"/>
    <property type="project" value="UniProtKB-KW"/>
</dbReference>
<dbReference type="GO" id="GO:0008270">
    <property type="term" value="F:zinc ion binding"/>
    <property type="evidence" value="ECO:0007669"/>
    <property type="project" value="UniProtKB-KW"/>
</dbReference>
<dbReference type="InterPro" id="IPR027417">
    <property type="entry name" value="P-loop_NTPase"/>
</dbReference>
<dbReference type="PROSITE" id="PS51192">
    <property type="entry name" value="HELICASE_ATP_BIND_1"/>
    <property type="match status" value="1"/>
</dbReference>
<dbReference type="CDD" id="cd22157">
    <property type="entry name" value="F-box_AtFBW1-like"/>
    <property type="match status" value="1"/>
</dbReference>
<keyword evidence="4 9" id="KW-0863">Zinc-finger</keyword>
<feature type="domain" description="F-box" evidence="12">
    <location>
        <begin position="621"/>
        <end position="667"/>
    </location>
</feature>
<dbReference type="ExpressionAtlas" id="A0A178VN41">
    <property type="expression patterns" value="baseline and differential"/>
</dbReference>
<dbReference type="PROSITE" id="PS00518">
    <property type="entry name" value="ZF_RING_1"/>
    <property type="match status" value="1"/>
</dbReference>
<dbReference type="InterPro" id="IPR001841">
    <property type="entry name" value="Znf_RING"/>
</dbReference>
<dbReference type="InterPro" id="IPR006527">
    <property type="entry name" value="F-box-assoc_dom_typ1"/>
</dbReference>
<protein>
    <submittedName>
        <fullName evidence="15">Uncharacterized protein</fullName>
    </submittedName>
</protein>
<comment type="similarity">
    <text evidence="1">Belongs to the SNF2/RAD54 helicase family. RAD16 subfamily.</text>
</comment>
<dbReference type="Pfam" id="PF00097">
    <property type="entry name" value="zf-C3HC4"/>
    <property type="match status" value="1"/>
</dbReference>
<evidence type="ECO:0000256" key="4">
    <source>
        <dbReference type="ARBA" id="ARBA00022771"/>
    </source>
</evidence>
<dbReference type="InterPro" id="IPR013083">
    <property type="entry name" value="Znf_RING/FYVE/PHD"/>
</dbReference>
<dbReference type="PANTHER" id="PTHR45626">
    <property type="entry name" value="TRANSCRIPTION TERMINATION FACTOR 2-RELATED"/>
    <property type="match status" value="1"/>
</dbReference>
<dbReference type="PROSITE" id="PS50089">
    <property type="entry name" value="ZF_RING_2"/>
    <property type="match status" value="1"/>
</dbReference>
<dbReference type="Proteomes" id="UP000078284">
    <property type="component" value="Chromosome 3"/>
</dbReference>
<keyword evidence="2" id="KW-0479">Metal-binding</keyword>
<dbReference type="InterPro" id="IPR001650">
    <property type="entry name" value="Helicase_C-like"/>
</dbReference>
<dbReference type="NCBIfam" id="TIGR01640">
    <property type="entry name" value="F_box_assoc_1"/>
    <property type="match status" value="1"/>
</dbReference>
<dbReference type="SUPFAM" id="SSF81383">
    <property type="entry name" value="F-box domain"/>
    <property type="match status" value="1"/>
</dbReference>
<dbReference type="InterPro" id="IPR050628">
    <property type="entry name" value="SNF2_RAD54_helicase_TF"/>
</dbReference>
<dbReference type="EMBL" id="LUHQ01000003">
    <property type="protein sequence ID" value="OAP06871.1"/>
    <property type="molecule type" value="Genomic_DNA"/>
</dbReference>
<evidence type="ECO:0000313" key="16">
    <source>
        <dbReference type="Proteomes" id="UP000078284"/>
    </source>
</evidence>
<dbReference type="InterPro" id="IPR014001">
    <property type="entry name" value="Helicase_ATP-bd"/>
</dbReference>
<evidence type="ECO:0000256" key="7">
    <source>
        <dbReference type="ARBA" id="ARBA00022833"/>
    </source>
</evidence>
<dbReference type="Pfam" id="PF00646">
    <property type="entry name" value="F-box"/>
    <property type="match status" value="1"/>
</dbReference>
<dbReference type="SMART" id="SM00487">
    <property type="entry name" value="DEXDc"/>
    <property type="match status" value="1"/>
</dbReference>
<dbReference type="PROSITE" id="PS51194">
    <property type="entry name" value="HELICASE_CTER"/>
    <property type="match status" value="1"/>
</dbReference>
<dbReference type="Pfam" id="PF07734">
    <property type="entry name" value="FBA_1"/>
    <property type="match status" value="1"/>
</dbReference>
<dbReference type="GO" id="GO:0005524">
    <property type="term" value="F:ATP binding"/>
    <property type="evidence" value="ECO:0007669"/>
    <property type="project" value="UniProtKB-KW"/>
</dbReference>
<gene>
    <name evidence="15" type="ordered locus">AXX17_At3g17480</name>
</gene>
<dbReference type="Pfam" id="PF00271">
    <property type="entry name" value="Helicase_C"/>
    <property type="match status" value="1"/>
</dbReference>
<evidence type="ECO:0000256" key="2">
    <source>
        <dbReference type="ARBA" id="ARBA00022723"/>
    </source>
</evidence>
<evidence type="ECO:0000313" key="15">
    <source>
        <dbReference type="EMBL" id="OAP06871.1"/>
    </source>
</evidence>
<evidence type="ECO:0000256" key="3">
    <source>
        <dbReference type="ARBA" id="ARBA00022741"/>
    </source>
</evidence>
<accession>A0A178VN41</accession>
<evidence type="ECO:0000256" key="10">
    <source>
        <dbReference type="SAM" id="MobiDB-lite"/>
    </source>
</evidence>
<dbReference type="Gene3D" id="3.40.50.10810">
    <property type="entry name" value="Tandem AAA-ATPase domain"/>
    <property type="match status" value="1"/>
</dbReference>
<evidence type="ECO:0000259" key="12">
    <source>
        <dbReference type="PROSITE" id="PS50181"/>
    </source>
</evidence>
<dbReference type="GO" id="GO:0016787">
    <property type="term" value="F:hydrolase activity"/>
    <property type="evidence" value="ECO:0007669"/>
    <property type="project" value="UniProtKB-KW"/>
</dbReference>
<evidence type="ECO:0000256" key="6">
    <source>
        <dbReference type="ARBA" id="ARBA00022806"/>
    </source>
</evidence>
<evidence type="ECO:0000256" key="1">
    <source>
        <dbReference type="ARBA" id="ARBA00008438"/>
    </source>
</evidence>
<dbReference type="Pfam" id="PF00176">
    <property type="entry name" value="SNF2-rel_dom"/>
    <property type="match status" value="1"/>
</dbReference>
<dbReference type="PANTHER" id="PTHR45626:SF24">
    <property type="entry name" value="HELICASE-LIKE TRANSCRIPTION FACTOR CHR28-RELATED"/>
    <property type="match status" value="1"/>
</dbReference>
<evidence type="ECO:0000256" key="8">
    <source>
        <dbReference type="ARBA" id="ARBA00022840"/>
    </source>
</evidence>